<dbReference type="OrthoDB" id="10489795at2759"/>
<dbReference type="HOGENOM" id="CLU_2305877_0_0_1"/>
<sequence>MDQNGPSTPRVITEQPVSCNGMIQDPGVQRRRGPAAHTDEQDAPFAEEITHTPTPETTVYTTPGHHRRRQRKPEAGMVSDGILGLVGFARDTETLLRKTDRSRY</sequence>
<protein>
    <submittedName>
        <fullName evidence="2">Uncharacterized protein</fullName>
    </submittedName>
</protein>
<reference evidence="3" key="1">
    <citation type="journal article" date="2014" name="Genome Announc.">
        <title>Draft genome sequence of Colletotrichum sublineola, a destructive pathogen of cultivated sorghum.</title>
        <authorList>
            <person name="Baroncelli R."/>
            <person name="Sanz-Martin J.M."/>
            <person name="Rech G.E."/>
            <person name="Sukno S.A."/>
            <person name="Thon M.R."/>
        </authorList>
    </citation>
    <scope>NUCLEOTIDE SEQUENCE [LARGE SCALE GENOMIC DNA]</scope>
    <source>
        <strain evidence="3">TX430BB</strain>
    </source>
</reference>
<dbReference type="OMA" id="PVSRNEM"/>
<proteinExistence type="predicted"/>
<evidence type="ECO:0000313" key="3">
    <source>
        <dbReference type="Proteomes" id="UP000027238"/>
    </source>
</evidence>
<comment type="caution">
    <text evidence="2">The sequence shown here is derived from an EMBL/GenBank/DDBJ whole genome shotgun (WGS) entry which is preliminary data.</text>
</comment>
<evidence type="ECO:0000313" key="2">
    <source>
        <dbReference type="EMBL" id="KDN61782.1"/>
    </source>
</evidence>
<dbReference type="AlphaFoldDB" id="A0A066WYM6"/>
<dbReference type="Proteomes" id="UP000027238">
    <property type="component" value="Unassembled WGS sequence"/>
</dbReference>
<dbReference type="EMBL" id="JMSE01001382">
    <property type="protein sequence ID" value="KDN61782.1"/>
    <property type="molecule type" value="Genomic_DNA"/>
</dbReference>
<dbReference type="eggNOG" id="ENOG502T5MA">
    <property type="taxonomic scope" value="Eukaryota"/>
</dbReference>
<feature type="compositionally biased region" description="Low complexity" evidence="1">
    <location>
        <begin position="51"/>
        <end position="63"/>
    </location>
</feature>
<accession>A0A066WYM6</accession>
<gene>
    <name evidence="2" type="ORF">CSUB01_00327</name>
</gene>
<organism evidence="2 3">
    <name type="scientific">Colletotrichum sublineola</name>
    <name type="common">Sorghum anthracnose fungus</name>
    <dbReference type="NCBI Taxonomy" id="1173701"/>
    <lineage>
        <taxon>Eukaryota</taxon>
        <taxon>Fungi</taxon>
        <taxon>Dikarya</taxon>
        <taxon>Ascomycota</taxon>
        <taxon>Pezizomycotina</taxon>
        <taxon>Sordariomycetes</taxon>
        <taxon>Hypocreomycetidae</taxon>
        <taxon>Glomerellales</taxon>
        <taxon>Glomerellaceae</taxon>
        <taxon>Colletotrichum</taxon>
        <taxon>Colletotrichum graminicola species complex</taxon>
    </lineage>
</organism>
<feature type="region of interest" description="Disordered" evidence="1">
    <location>
        <begin position="1"/>
        <end position="76"/>
    </location>
</feature>
<evidence type="ECO:0000256" key="1">
    <source>
        <dbReference type="SAM" id="MobiDB-lite"/>
    </source>
</evidence>
<keyword evidence="3" id="KW-1185">Reference proteome</keyword>
<name>A0A066WYM6_COLSU</name>